<dbReference type="InterPro" id="IPR050360">
    <property type="entry name" value="MFS_Sugar_Transporters"/>
</dbReference>
<gene>
    <name evidence="8" type="ORF">BAURA63_00536</name>
</gene>
<evidence type="ECO:0000313" key="8">
    <source>
        <dbReference type="EMBL" id="SMX67657.1"/>
    </source>
</evidence>
<dbReference type="InterPro" id="IPR005828">
    <property type="entry name" value="MFS_sugar_transport-like"/>
</dbReference>
<dbReference type="InterPro" id="IPR036259">
    <property type="entry name" value="MFS_trans_sf"/>
</dbReference>
<name>A0A2H1HXJ9_BREAU</name>
<feature type="transmembrane region" description="Helical" evidence="6">
    <location>
        <begin position="74"/>
        <end position="95"/>
    </location>
</feature>
<dbReference type="CDD" id="cd17316">
    <property type="entry name" value="MFS_SV2_like"/>
    <property type="match status" value="1"/>
</dbReference>
<dbReference type="PROSITE" id="PS50850">
    <property type="entry name" value="MFS"/>
    <property type="match status" value="1"/>
</dbReference>
<dbReference type="PANTHER" id="PTHR48022:SF2">
    <property type="entry name" value="PLASTIDIC GLUCOSE TRANSPORTER 4"/>
    <property type="match status" value="1"/>
</dbReference>
<feature type="transmembrane region" description="Helical" evidence="6">
    <location>
        <begin position="165"/>
        <end position="187"/>
    </location>
</feature>
<keyword evidence="5 6" id="KW-0472">Membrane</keyword>
<evidence type="ECO:0000256" key="6">
    <source>
        <dbReference type="SAM" id="Phobius"/>
    </source>
</evidence>
<dbReference type="InterPro" id="IPR020846">
    <property type="entry name" value="MFS_dom"/>
</dbReference>
<evidence type="ECO:0000256" key="2">
    <source>
        <dbReference type="ARBA" id="ARBA00010992"/>
    </source>
</evidence>
<dbReference type="EMBL" id="FXYZ01000002">
    <property type="protein sequence ID" value="SMX67657.1"/>
    <property type="molecule type" value="Genomic_DNA"/>
</dbReference>
<keyword evidence="3 6" id="KW-0812">Transmembrane</keyword>
<comment type="similarity">
    <text evidence="2">Belongs to the major facilitator superfamily. Sugar transporter (TC 2.A.1.1) family.</text>
</comment>
<organism evidence="8 9">
    <name type="scientific">Brevibacterium aurantiacum</name>
    <dbReference type="NCBI Taxonomy" id="273384"/>
    <lineage>
        <taxon>Bacteria</taxon>
        <taxon>Bacillati</taxon>
        <taxon>Actinomycetota</taxon>
        <taxon>Actinomycetes</taxon>
        <taxon>Micrococcales</taxon>
        <taxon>Brevibacteriaceae</taxon>
        <taxon>Brevibacterium</taxon>
    </lineage>
</organism>
<feature type="transmembrane region" description="Helical" evidence="6">
    <location>
        <begin position="305"/>
        <end position="323"/>
    </location>
</feature>
<dbReference type="SUPFAM" id="SSF103473">
    <property type="entry name" value="MFS general substrate transporter"/>
    <property type="match status" value="1"/>
</dbReference>
<dbReference type="Gene3D" id="1.20.1250.20">
    <property type="entry name" value="MFS general substrate transporter like domains"/>
    <property type="match status" value="1"/>
</dbReference>
<feature type="transmembrane region" description="Helical" evidence="6">
    <location>
        <begin position="37"/>
        <end position="68"/>
    </location>
</feature>
<evidence type="ECO:0000313" key="9">
    <source>
        <dbReference type="Proteomes" id="UP000234327"/>
    </source>
</evidence>
<evidence type="ECO:0000256" key="1">
    <source>
        <dbReference type="ARBA" id="ARBA00004651"/>
    </source>
</evidence>
<dbReference type="Proteomes" id="UP000234327">
    <property type="component" value="Unassembled WGS sequence"/>
</dbReference>
<dbReference type="RefSeq" id="WP_101597994.1">
    <property type="nucleotide sequence ID" value="NZ_FXYZ01000002.1"/>
</dbReference>
<feature type="transmembrane region" description="Helical" evidence="6">
    <location>
        <begin position="132"/>
        <end position="153"/>
    </location>
</feature>
<feature type="transmembrane region" description="Helical" evidence="6">
    <location>
        <begin position="354"/>
        <end position="377"/>
    </location>
</feature>
<accession>A0A2H1HXJ9</accession>
<feature type="transmembrane region" description="Helical" evidence="6">
    <location>
        <begin position="330"/>
        <end position="348"/>
    </location>
</feature>
<evidence type="ECO:0000256" key="5">
    <source>
        <dbReference type="ARBA" id="ARBA00023136"/>
    </source>
</evidence>
<sequence>MTQQKDIDGIEPVRRDAFAQRTDAGRISIDEAPLNRLVLLVAVAAFGGIFIDGYILGVIGGAVAPAAAELGLSALGQGLIAASALIGIFVSGLFFGRIADRYGRKRVFFWNLVGFVVVSLAQLFVVGTWDLVAMRLLLGLLIGVEYAVGTALLAEFTPRRHRSVLLGSIAAFWFIGFISAFVVAHAWDADSWRMLLASSAVPALVVLILRMALPESPRWLQAQGRTTEAQAIVSAHYGPQYGLPPAPTEVVKTRLRDFFRENDYRTVIYSGLFWFCQVGPLFAIFTFIVPVLEDLGLNGGFSTDLLMNGLQLLGAGVGLWLLWLLPRRTFVNWTFALMVVLLAFLGGWTDLPSLVVLIVFGAFVLIITASNSIQYVYPPEMFTTRFRSTGVGYAAAFSRVGAAGATYLFPVTLEHLGVSSTLLIAAIFPLVGFIASLFWAPETKYSALDD</sequence>
<dbReference type="InterPro" id="IPR005829">
    <property type="entry name" value="Sugar_transporter_CS"/>
</dbReference>
<proteinExistence type="inferred from homology"/>
<dbReference type="PROSITE" id="PS00217">
    <property type="entry name" value="SUGAR_TRANSPORT_2"/>
    <property type="match status" value="1"/>
</dbReference>
<feature type="transmembrane region" description="Helical" evidence="6">
    <location>
        <begin position="421"/>
        <end position="440"/>
    </location>
</feature>
<dbReference type="AlphaFoldDB" id="A0A2H1HXJ9"/>
<evidence type="ECO:0000259" key="7">
    <source>
        <dbReference type="PROSITE" id="PS50850"/>
    </source>
</evidence>
<feature type="transmembrane region" description="Helical" evidence="6">
    <location>
        <begin position="266"/>
        <end position="289"/>
    </location>
</feature>
<dbReference type="Pfam" id="PF00083">
    <property type="entry name" value="Sugar_tr"/>
    <property type="match status" value="1"/>
</dbReference>
<dbReference type="PANTHER" id="PTHR48022">
    <property type="entry name" value="PLASTIDIC GLUCOSE TRANSPORTER 4"/>
    <property type="match status" value="1"/>
</dbReference>
<feature type="transmembrane region" description="Helical" evidence="6">
    <location>
        <begin position="389"/>
        <end position="409"/>
    </location>
</feature>
<reference evidence="8 9" key="1">
    <citation type="submission" date="2017-03" db="EMBL/GenBank/DDBJ databases">
        <authorList>
            <person name="Afonso C.L."/>
            <person name="Miller P.J."/>
            <person name="Scott M.A."/>
            <person name="Spackman E."/>
            <person name="Goraichik I."/>
            <person name="Dimitrov K.M."/>
            <person name="Suarez D.L."/>
            <person name="Swayne D.E."/>
        </authorList>
    </citation>
    <scope>NUCLEOTIDE SEQUENCE [LARGE SCALE GENOMIC DNA]</scope>
    <source>
        <strain evidence="9">6(3)</strain>
    </source>
</reference>
<evidence type="ECO:0000256" key="4">
    <source>
        <dbReference type="ARBA" id="ARBA00022989"/>
    </source>
</evidence>
<dbReference type="GO" id="GO:0005886">
    <property type="term" value="C:plasma membrane"/>
    <property type="evidence" value="ECO:0007669"/>
    <property type="project" value="UniProtKB-SubCell"/>
</dbReference>
<dbReference type="GO" id="GO:0005351">
    <property type="term" value="F:carbohydrate:proton symporter activity"/>
    <property type="evidence" value="ECO:0007669"/>
    <property type="project" value="TreeGrafter"/>
</dbReference>
<evidence type="ECO:0000256" key="3">
    <source>
        <dbReference type="ARBA" id="ARBA00022692"/>
    </source>
</evidence>
<feature type="transmembrane region" description="Helical" evidence="6">
    <location>
        <begin position="193"/>
        <end position="213"/>
    </location>
</feature>
<protein>
    <submittedName>
        <fullName evidence="8">MFS transporter, putative metabolite transport protein</fullName>
    </submittedName>
</protein>
<keyword evidence="4 6" id="KW-1133">Transmembrane helix</keyword>
<feature type="domain" description="Major facilitator superfamily (MFS) profile" evidence="7">
    <location>
        <begin position="41"/>
        <end position="444"/>
    </location>
</feature>
<feature type="transmembrane region" description="Helical" evidence="6">
    <location>
        <begin position="107"/>
        <end position="126"/>
    </location>
</feature>
<comment type="subcellular location">
    <subcellularLocation>
        <location evidence="1">Cell membrane</location>
        <topology evidence="1">Multi-pass membrane protein</topology>
    </subcellularLocation>
</comment>